<feature type="transmembrane region" description="Helical" evidence="1">
    <location>
        <begin position="240"/>
        <end position="261"/>
    </location>
</feature>
<keyword evidence="1" id="KW-0472">Membrane</keyword>
<reference evidence="3 5" key="2">
    <citation type="submission" date="2017-03" db="EMBL/GenBank/DDBJ databases">
        <title>Complete sequence of Clostridium formicaceticum DSM 92.</title>
        <authorList>
            <person name="Poehlein A."/>
            <person name="Karl M."/>
            <person name="Bengelsdorf F.R."/>
            <person name="Duerre P."/>
            <person name="Daniel R."/>
        </authorList>
    </citation>
    <scope>NUCLEOTIDE SEQUENCE [LARGE SCALE GENOMIC DNA]</scope>
    <source>
        <strain evidence="3 5">DSM 92</strain>
    </source>
</reference>
<dbReference type="Pfam" id="PF13346">
    <property type="entry name" value="ABC2_membrane_5"/>
    <property type="match status" value="1"/>
</dbReference>
<organism evidence="3 5">
    <name type="scientific">Clostridium formicaceticum</name>
    <dbReference type="NCBI Taxonomy" id="1497"/>
    <lineage>
        <taxon>Bacteria</taxon>
        <taxon>Bacillati</taxon>
        <taxon>Bacillota</taxon>
        <taxon>Clostridia</taxon>
        <taxon>Eubacteriales</taxon>
        <taxon>Clostridiaceae</taxon>
        <taxon>Clostridium</taxon>
    </lineage>
</organism>
<dbReference type="Proteomes" id="UP000192478">
    <property type="component" value="Chromosome"/>
</dbReference>
<feature type="transmembrane region" description="Helical" evidence="1">
    <location>
        <begin position="24"/>
        <end position="42"/>
    </location>
</feature>
<accession>A0AAC9RL39</accession>
<gene>
    <name evidence="2" type="ORF">BJL90_15545</name>
    <name evidence="3" type="ORF">CLFO_20520</name>
</gene>
<feature type="transmembrane region" description="Helical" evidence="1">
    <location>
        <begin position="301"/>
        <end position="327"/>
    </location>
</feature>
<evidence type="ECO:0000313" key="5">
    <source>
        <dbReference type="Proteomes" id="UP000192478"/>
    </source>
</evidence>
<dbReference type="KEGG" id="cfm:BJL90_15545"/>
<dbReference type="EMBL" id="CP020559">
    <property type="protein sequence ID" value="ARE87652.1"/>
    <property type="molecule type" value="Genomic_DNA"/>
</dbReference>
<name>A0AAC9RL39_9CLOT</name>
<feature type="transmembrane region" description="Helical" evidence="1">
    <location>
        <begin position="464"/>
        <end position="484"/>
    </location>
</feature>
<evidence type="ECO:0000313" key="2">
    <source>
        <dbReference type="EMBL" id="AOY77136.1"/>
    </source>
</evidence>
<feature type="transmembrane region" description="Helical" evidence="1">
    <location>
        <begin position="167"/>
        <end position="189"/>
    </location>
</feature>
<feature type="transmembrane region" description="Helical" evidence="1">
    <location>
        <begin position="347"/>
        <end position="368"/>
    </location>
</feature>
<keyword evidence="1" id="KW-1133">Transmembrane helix</keyword>
<feature type="transmembrane region" description="Helical" evidence="1">
    <location>
        <begin position="84"/>
        <end position="103"/>
    </location>
</feature>
<proteinExistence type="predicted"/>
<feature type="transmembrane region" description="Helical" evidence="1">
    <location>
        <begin position="396"/>
        <end position="416"/>
    </location>
</feature>
<keyword evidence="4" id="KW-1185">Reference proteome</keyword>
<sequence length="534" mass="58942">MSKQFYYHTGKLVALILRRDRIRIPIWFIALSLFTIALASSFPGLYPTVQERQAIAATMLNPAMIAMLGPGFGLEDYTFGAMMAHQMLLFTAIAVAIMSILLVTRHTRADEEGGHIEMIRSLPVGRLSNLSATIYVLFGTNVLLALVIGFGLYGLGIEGMDLEGSLLYGAALGATGIFFTAITALFAQLAENSRGTIGFSFGILGVTYLIRAIGDVSNETLSWFSPLGWILRAEAYVNNYWWPVLLTVAVGLVILILAFYLNAVRDLGAGLIPAKPGRRNASVFLQSPLGLALRLQRTAMIAWGIGLFILGISYGSVLGDLEAFFAGNEMMRELLTPMEGFSLTEQYLTMLMTVISMMCTIPALIMILKLKGEEIKHRTEYLLAAPISRRRLMRSYLLISIIFGFFVLLFAVIGLWSAGTAVMDEPISFDRMFTAAMVYLPAMWVMIGVVVFFIGLLPQVTSLVWFYLGYSFFVVYLGGLLQFSDLLTKLSPFGHVPKVPIEDINFTPIFIMTAIAVMLTMIGFIGYKHRDIEG</sequence>
<evidence type="ECO:0000256" key="1">
    <source>
        <dbReference type="SAM" id="Phobius"/>
    </source>
</evidence>
<evidence type="ECO:0000313" key="3">
    <source>
        <dbReference type="EMBL" id="ARE87652.1"/>
    </source>
</evidence>
<feature type="transmembrane region" description="Helical" evidence="1">
    <location>
        <begin position="134"/>
        <end position="155"/>
    </location>
</feature>
<dbReference type="EMBL" id="CP017603">
    <property type="protein sequence ID" value="AOY77136.1"/>
    <property type="molecule type" value="Genomic_DNA"/>
</dbReference>
<feature type="transmembrane region" description="Helical" evidence="1">
    <location>
        <begin position="436"/>
        <end position="457"/>
    </location>
</feature>
<evidence type="ECO:0000313" key="4">
    <source>
        <dbReference type="Proteomes" id="UP000177894"/>
    </source>
</evidence>
<dbReference type="RefSeq" id="WP_070969991.1">
    <property type="nucleotide sequence ID" value="NZ_CP017603.1"/>
</dbReference>
<feature type="transmembrane region" description="Helical" evidence="1">
    <location>
        <begin position="196"/>
        <end position="214"/>
    </location>
</feature>
<feature type="transmembrane region" description="Helical" evidence="1">
    <location>
        <begin position="504"/>
        <end position="527"/>
    </location>
</feature>
<dbReference type="Proteomes" id="UP000177894">
    <property type="component" value="Chromosome"/>
</dbReference>
<dbReference type="AlphaFoldDB" id="A0AAC9RL39"/>
<protein>
    <submittedName>
        <fullName evidence="2">ABC transporter permease</fullName>
    </submittedName>
    <submittedName>
        <fullName evidence="3">ABC-2 family transporter protein</fullName>
    </submittedName>
</protein>
<dbReference type="InterPro" id="IPR025699">
    <property type="entry name" value="ABC2_memb-like"/>
</dbReference>
<keyword evidence="1" id="KW-0812">Transmembrane</keyword>
<reference evidence="2 4" key="1">
    <citation type="submission" date="2016-10" db="EMBL/GenBank/DDBJ databases">
        <title>Complete Genome Sequence of Acetogen Clostridium formicoaceticum ATCC 27076.</title>
        <authorList>
            <person name="Bao T."/>
            <person name="Cheng C."/>
            <person name="Zhao J."/>
            <person name="Yang S.-T."/>
            <person name="Wang J."/>
            <person name="Wang M."/>
        </authorList>
    </citation>
    <scope>NUCLEOTIDE SEQUENCE [LARGE SCALE GENOMIC DNA]</scope>
    <source>
        <strain evidence="2 4">ATCC 27076</strain>
    </source>
</reference>